<dbReference type="SUPFAM" id="SSF48403">
    <property type="entry name" value="Ankyrin repeat"/>
    <property type="match status" value="1"/>
</dbReference>
<protein>
    <submittedName>
        <fullName evidence="1">Ankyrin repeat protein</fullName>
    </submittedName>
</protein>
<dbReference type="Gene3D" id="1.25.40.20">
    <property type="entry name" value="Ankyrin repeat-containing domain"/>
    <property type="match status" value="1"/>
</dbReference>
<dbReference type="SMART" id="SM00248">
    <property type="entry name" value="ANK"/>
    <property type="match status" value="3"/>
</dbReference>
<organism evidence="1 2">
    <name type="scientific">Moumouvirus australiensis</name>
    <dbReference type="NCBI Taxonomy" id="2109587"/>
    <lineage>
        <taxon>Viruses</taxon>
        <taxon>Varidnaviria</taxon>
        <taxon>Bamfordvirae</taxon>
        <taxon>Nucleocytoviricota</taxon>
        <taxon>Megaviricetes</taxon>
        <taxon>Imitervirales</taxon>
        <taxon>Mimiviridae</taxon>
        <taxon>Megamimivirinae</taxon>
        <taxon>Moumouvirus</taxon>
        <taxon>Moumouvirus australiense</taxon>
    </lineage>
</organism>
<dbReference type="Proteomes" id="UP000289600">
    <property type="component" value="Segment"/>
</dbReference>
<gene>
    <name evidence="1" type="ORF">mc_701</name>
</gene>
<accession>A0A2P1EMK3</accession>
<dbReference type="Pfam" id="PF12796">
    <property type="entry name" value="Ank_2"/>
    <property type="match status" value="1"/>
</dbReference>
<evidence type="ECO:0000313" key="1">
    <source>
        <dbReference type="EMBL" id="AVL95088.1"/>
    </source>
</evidence>
<dbReference type="InterPro" id="IPR036770">
    <property type="entry name" value="Ankyrin_rpt-contain_sf"/>
</dbReference>
<name>A0A2P1EMK3_9VIRU</name>
<proteinExistence type="predicted"/>
<dbReference type="InterPro" id="IPR002110">
    <property type="entry name" value="Ankyrin_rpt"/>
</dbReference>
<evidence type="ECO:0000313" key="2">
    <source>
        <dbReference type="Proteomes" id="UP000289600"/>
    </source>
</evidence>
<sequence>MIFDFENIESSIRKMFAENYLISDNCYYFIKDITKFDKYDCVEIYYHIAKEYGIDKIDELLFRAVEMENINIVKKLIDLGVDVNTPKTFLGKAILYACELYECEEMLDLLLKNGANLNINSSKNFYAACLTNIEVLQLLFDYGLEINESDPIIFKSVCDLIKFGSYEKLNLLIKLGINIDNIINQLNNIPFSKEESKKTIDLLLGLDIDYYLIIKLLCGVNLKN</sequence>
<reference evidence="2" key="1">
    <citation type="submission" date="2018-01" db="EMBL/GenBank/DDBJ databases">
        <title>Testimony of 'menage a trois' revealed by the proteome of Megavirus virophage.</title>
        <authorList>
            <person name="Jeudy S."/>
            <person name="Bertaux L."/>
            <person name="Alempic J.-M."/>
            <person name="Lartigue A."/>
            <person name="Legendre M."/>
            <person name="Philippe N."/>
            <person name="Beucher L."/>
            <person name="Biondi E."/>
            <person name="Juul S."/>
            <person name="Turner D."/>
            <person name="Coute Y."/>
            <person name="Claverie J.-M."/>
            <person name="Abergel C."/>
        </authorList>
    </citation>
    <scope>NUCLEOTIDE SEQUENCE [LARGE SCALE GENOMIC DNA]</scope>
</reference>
<keyword evidence="2" id="KW-1185">Reference proteome</keyword>
<dbReference type="EMBL" id="MG807320">
    <property type="protein sequence ID" value="AVL95088.1"/>
    <property type="molecule type" value="Genomic_DNA"/>
</dbReference>